<comment type="caution">
    <text evidence="1">The sequence shown here is derived from an EMBL/GenBank/DDBJ whole genome shotgun (WGS) entry which is preliminary data.</text>
</comment>
<evidence type="ECO:0000313" key="2">
    <source>
        <dbReference type="Proteomes" id="UP001596408"/>
    </source>
</evidence>
<name>A0ABD5TWH4_9EURY</name>
<dbReference type="RefSeq" id="WP_379694436.1">
    <property type="nucleotide sequence ID" value="NZ_JBHSXH010000009.1"/>
</dbReference>
<gene>
    <name evidence="1" type="ORF">ACFQEV_07815</name>
</gene>
<dbReference type="EMBL" id="JBHSXH010000009">
    <property type="protein sequence ID" value="MFC6824900.1"/>
    <property type="molecule type" value="Genomic_DNA"/>
</dbReference>
<sequence length="117" mass="13163">MRPRFPSGDEFAVSLGVLVHFAFDDTVTTGSVLGSLIAFANDRSFEVTVIESGLVVGRRGSKGNSLVPWRRVRAVDVDGDTVLVRRTFPRFTAYRFDRSVDDDAREVADVLRRCRRR</sequence>
<organism evidence="1 2">
    <name type="scientific">Halopelagius fulvigenes</name>
    <dbReference type="NCBI Taxonomy" id="1198324"/>
    <lineage>
        <taxon>Archaea</taxon>
        <taxon>Methanobacteriati</taxon>
        <taxon>Methanobacteriota</taxon>
        <taxon>Stenosarchaea group</taxon>
        <taxon>Halobacteria</taxon>
        <taxon>Halobacteriales</taxon>
        <taxon>Haloferacaceae</taxon>
    </lineage>
</organism>
<reference evidence="1 2" key="1">
    <citation type="journal article" date="2019" name="Int. J. Syst. Evol. Microbiol.">
        <title>The Global Catalogue of Microorganisms (GCM) 10K type strain sequencing project: providing services to taxonomists for standard genome sequencing and annotation.</title>
        <authorList>
            <consortium name="The Broad Institute Genomics Platform"/>
            <consortium name="The Broad Institute Genome Sequencing Center for Infectious Disease"/>
            <person name="Wu L."/>
            <person name="Ma J."/>
        </authorList>
    </citation>
    <scope>NUCLEOTIDE SEQUENCE [LARGE SCALE GENOMIC DNA]</scope>
    <source>
        <strain evidence="1 2">YIM 94188</strain>
    </source>
</reference>
<keyword evidence="2" id="KW-1185">Reference proteome</keyword>
<evidence type="ECO:0000313" key="1">
    <source>
        <dbReference type="EMBL" id="MFC6824900.1"/>
    </source>
</evidence>
<accession>A0ABD5TWH4</accession>
<protein>
    <submittedName>
        <fullName evidence="1">Uncharacterized protein</fullName>
    </submittedName>
</protein>
<proteinExistence type="predicted"/>
<dbReference type="Proteomes" id="UP001596408">
    <property type="component" value="Unassembled WGS sequence"/>
</dbReference>
<dbReference type="AlphaFoldDB" id="A0ABD5TWH4"/>